<proteinExistence type="predicted"/>
<evidence type="ECO:0000313" key="2">
    <source>
        <dbReference type="EMBL" id="GAU95940.1"/>
    </source>
</evidence>
<protein>
    <submittedName>
        <fullName evidence="2">Uncharacterized protein</fullName>
    </submittedName>
</protein>
<name>A0A1D1V4V1_RAMVA</name>
<sequence length="893" mass="101279">MASEEDMFADLLMLVIPKAAQEDARWKFDVQKQSRLLTAYRLRYENYTAKVSDCVCLQFCRDATNPFGYSLIPTFTSGGREMDWWYLPTASGKNVLTSAQEVQKLLDHLDKNYDERYRYKEKVRTEREAGPEVHPCNPREPQGVSQSPQKAPPSSKKKAGAMKAAKASISGSLASSSHGKRFREDGPSAVPIEPTKRKKTSKSVEIPSSEGETETHPVVPVEASGTSKSPFRKVGRPSKEDKMREELDSVALASVEVFLSDAPSLPVHPHSGGTIFSSQYWTTSADNRQKLNCTKEIYVDTGALNSVPDLRKSPLESRFDDSVKYSWTLLEYLLGGSEAMYRSFVYSASDTSPIGRKDLLEHIRKLTDGILEHIERAFAVDRTEDTQDKLEEIVRLKMNSACRPKVLVGHKSVSRRLSHTFARDHLRKNSFPGADKVQVAYGFDLYLEREKLREIDQRHKEEYVKIHDQVRDDRRWFRYGCEIIIELMGGMDVFVDGLKTAGGLLSLLGDNVIEAAYERTKKTFGLHDCFKLKAFRKGVGECQAWHKKPTESNLGLMASVLFPFQTIVTGFSSVPPAPSEVLPAEPGANYWITPASHRTRLSPRFSVYMDTVRLAEYQRYLGPESTRKNKDWSLYTWTLIQHAVGGEKVLLKKLLELGKANEPLLEALDTELKDAVFDHVEKLFKLPEIIKQDSLRFASTIRKKLLERTRGFLVRQVEAYEKGKARWHFPELDDRPKPEELTKLEQQEYWRKPAPDRTQLRPGHDVYIRTKILESIAQYFGPQSKQSSIKKYSMALLMHMLGGLETAFSLWQSGRFANGLTSVFVLDDLIAVCLHADSVFHLVVSINPAACHFAVSEQMAVLRRTTDIHDARMANGSHPRRPRSLLEKALNVP</sequence>
<comment type="caution">
    <text evidence="2">The sequence shown here is derived from an EMBL/GenBank/DDBJ whole genome shotgun (WGS) entry which is preliminary data.</text>
</comment>
<feature type="compositionally biased region" description="Low complexity" evidence="1">
    <location>
        <begin position="145"/>
        <end position="154"/>
    </location>
</feature>
<feature type="region of interest" description="Disordered" evidence="1">
    <location>
        <begin position="871"/>
        <end position="893"/>
    </location>
</feature>
<accession>A0A1D1V4V1</accession>
<organism evidence="2 3">
    <name type="scientific">Ramazzottius varieornatus</name>
    <name type="common">Water bear</name>
    <name type="synonym">Tardigrade</name>
    <dbReference type="NCBI Taxonomy" id="947166"/>
    <lineage>
        <taxon>Eukaryota</taxon>
        <taxon>Metazoa</taxon>
        <taxon>Ecdysozoa</taxon>
        <taxon>Tardigrada</taxon>
        <taxon>Eutardigrada</taxon>
        <taxon>Parachela</taxon>
        <taxon>Hypsibioidea</taxon>
        <taxon>Ramazzottiidae</taxon>
        <taxon>Ramazzottius</taxon>
    </lineage>
</organism>
<feature type="compositionally biased region" description="Low complexity" evidence="1">
    <location>
        <begin position="161"/>
        <end position="177"/>
    </location>
</feature>
<gene>
    <name evidence="2" type="primary">RvY_07457-1</name>
    <name evidence="2" type="synonym">RvY_07457.1</name>
    <name evidence="2" type="ORF">RvY_07457</name>
</gene>
<evidence type="ECO:0000313" key="3">
    <source>
        <dbReference type="Proteomes" id="UP000186922"/>
    </source>
</evidence>
<dbReference type="EMBL" id="BDGG01000003">
    <property type="protein sequence ID" value="GAU95940.1"/>
    <property type="molecule type" value="Genomic_DNA"/>
</dbReference>
<feature type="region of interest" description="Disordered" evidence="1">
    <location>
        <begin position="123"/>
        <end position="243"/>
    </location>
</feature>
<keyword evidence="3" id="KW-1185">Reference proteome</keyword>
<reference evidence="2 3" key="1">
    <citation type="journal article" date="2016" name="Nat. Commun.">
        <title>Extremotolerant tardigrade genome and improved radiotolerance of human cultured cells by tardigrade-unique protein.</title>
        <authorList>
            <person name="Hashimoto T."/>
            <person name="Horikawa D.D."/>
            <person name="Saito Y."/>
            <person name="Kuwahara H."/>
            <person name="Kozuka-Hata H."/>
            <person name="Shin-I T."/>
            <person name="Minakuchi Y."/>
            <person name="Ohishi K."/>
            <person name="Motoyama A."/>
            <person name="Aizu T."/>
            <person name="Enomoto A."/>
            <person name="Kondo K."/>
            <person name="Tanaka S."/>
            <person name="Hara Y."/>
            <person name="Koshikawa S."/>
            <person name="Sagara H."/>
            <person name="Miura T."/>
            <person name="Yokobori S."/>
            <person name="Miyagawa K."/>
            <person name="Suzuki Y."/>
            <person name="Kubo T."/>
            <person name="Oyama M."/>
            <person name="Kohara Y."/>
            <person name="Fujiyama A."/>
            <person name="Arakawa K."/>
            <person name="Katayama T."/>
            <person name="Toyoda A."/>
            <person name="Kunieda T."/>
        </authorList>
    </citation>
    <scope>NUCLEOTIDE SEQUENCE [LARGE SCALE GENOMIC DNA]</scope>
    <source>
        <strain evidence="2 3">YOKOZUNA-1</strain>
    </source>
</reference>
<dbReference type="AlphaFoldDB" id="A0A1D1V4V1"/>
<evidence type="ECO:0000256" key="1">
    <source>
        <dbReference type="SAM" id="MobiDB-lite"/>
    </source>
</evidence>
<dbReference type="Proteomes" id="UP000186922">
    <property type="component" value="Unassembled WGS sequence"/>
</dbReference>